<evidence type="ECO:0000313" key="8">
    <source>
        <dbReference type="EMBL" id="EFJ28418.1"/>
    </source>
</evidence>
<keyword evidence="9" id="KW-1185">Reference proteome</keyword>
<keyword evidence="4" id="KW-0804">Transcription</keyword>
<dbReference type="OMA" id="IHECSAS"/>
<dbReference type="GO" id="GO:0046982">
    <property type="term" value="F:protein heterodimerization activity"/>
    <property type="evidence" value="ECO:0007669"/>
    <property type="project" value="InterPro"/>
</dbReference>
<dbReference type="InterPro" id="IPR009072">
    <property type="entry name" value="Histone-fold"/>
</dbReference>
<evidence type="ECO:0000256" key="6">
    <source>
        <dbReference type="ARBA" id="ARBA00072882"/>
    </source>
</evidence>
<dbReference type="HOGENOM" id="CLU_088696_2_2_1"/>
<dbReference type="InterPro" id="IPR045127">
    <property type="entry name" value="TAF11-like"/>
</dbReference>
<keyword evidence="5" id="KW-0539">Nucleus</keyword>
<dbReference type="PANTHER" id="PTHR13218:SF8">
    <property type="entry name" value="TRANSCRIPTION INITIATION FACTOR TFIID SUBUNIT 11"/>
    <property type="match status" value="1"/>
</dbReference>
<gene>
    <name evidence="8" type="ORF">SELMODRAFT_93288</name>
</gene>
<keyword evidence="3" id="KW-0805">Transcription regulation</keyword>
<reference evidence="8 9" key="1">
    <citation type="journal article" date="2011" name="Science">
        <title>The Selaginella genome identifies genetic changes associated with the evolution of vascular plants.</title>
        <authorList>
            <person name="Banks J.A."/>
            <person name="Nishiyama T."/>
            <person name="Hasebe M."/>
            <person name="Bowman J.L."/>
            <person name="Gribskov M."/>
            <person name="dePamphilis C."/>
            <person name="Albert V.A."/>
            <person name="Aono N."/>
            <person name="Aoyama T."/>
            <person name="Ambrose B.A."/>
            <person name="Ashton N.W."/>
            <person name="Axtell M.J."/>
            <person name="Barker E."/>
            <person name="Barker M.S."/>
            <person name="Bennetzen J.L."/>
            <person name="Bonawitz N.D."/>
            <person name="Chapple C."/>
            <person name="Cheng C."/>
            <person name="Correa L.G."/>
            <person name="Dacre M."/>
            <person name="DeBarry J."/>
            <person name="Dreyer I."/>
            <person name="Elias M."/>
            <person name="Engstrom E.M."/>
            <person name="Estelle M."/>
            <person name="Feng L."/>
            <person name="Finet C."/>
            <person name="Floyd S.K."/>
            <person name="Frommer W.B."/>
            <person name="Fujita T."/>
            <person name="Gramzow L."/>
            <person name="Gutensohn M."/>
            <person name="Harholt J."/>
            <person name="Hattori M."/>
            <person name="Heyl A."/>
            <person name="Hirai T."/>
            <person name="Hiwatashi Y."/>
            <person name="Ishikawa M."/>
            <person name="Iwata M."/>
            <person name="Karol K.G."/>
            <person name="Koehler B."/>
            <person name="Kolukisaoglu U."/>
            <person name="Kubo M."/>
            <person name="Kurata T."/>
            <person name="Lalonde S."/>
            <person name="Li K."/>
            <person name="Li Y."/>
            <person name="Litt A."/>
            <person name="Lyons E."/>
            <person name="Manning G."/>
            <person name="Maruyama T."/>
            <person name="Michael T.P."/>
            <person name="Mikami K."/>
            <person name="Miyazaki S."/>
            <person name="Morinaga S."/>
            <person name="Murata T."/>
            <person name="Mueller-Roeber B."/>
            <person name="Nelson D.R."/>
            <person name="Obara M."/>
            <person name="Oguri Y."/>
            <person name="Olmstead R.G."/>
            <person name="Onodera N."/>
            <person name="Petersen B.L."/>
            <person name="Pils B."/>
            <person name="Prigge M."/>
            <person name="Rensing S.A."/>
            <person name="Riano-Pachon D.M."/>
            <person name="Roberts A.W."/>
            <person name="Sato Y."/>
            <person name="Scheller H.V."/>
            <person name="Schulz B."/>
            <person name="Schulz C."/>
            <person name="Shakirov E.V."/>
            <person name="Shibagaki N."/>
            <person name="Shinohara N."/>
            <person name="Shippen D.E."/>
            <person name="Soerensen I."/>
            <person name="Sotooka R."/>
            <person name="Sugimoto N."/>
            <person name="Sugita M."/>
            <person name="Sumikawa N."/>
            <person name="Tanurdzic M."/>
            <person name="Theissen G."/>
            <person name="Ulvskov P."/>
            <person name="Wakazuki S."/>
            <person name="Weng J.K."/>
            <person name="Willats W.W."/>
            <person name="Wipf D."/>
            <person name="Wolf P.G."/>
            <person name="Yang L."/>
            <person name="Zimmer A.D."/>
            <person name="Zhu Q."/>
            <person name="Mitros T."/>
            <person name="Hellsten U."/>
            <person name="Loque D."/>
            <person name="Otillar R."/>
            <person name="Salamov A."/>
            <person name="Schmutz J."/>
            <person name="Shapiro H."/>
            <person name="Lindquist E."/>
            <person name="Lucas S."/>
            <person name="Rokhsar D."/>
            <person name="Grigoriev I.V."/>
        </authorList>
    </citation>
    <scope>NUCLEOTIDE SEQUENCE [LARGE SCALE GENOMIC DNA]</scope>
</reference>
<comment type="subcellular location">
    <subcellularLocation>
        <location evidence="1">Nucleus</location>
    </subcellularLocation>
</comment>
<dbReference type="SUPFAM" id="SSF47113">
    <property type="entry name" value="Histone-fold"/>
    <property type="match status" value="1"/>
</dbReference>
<dbReference type="FunFam" id="1.10.20.10:FF:000061">
    <property type="entry name" value="TFIID subunit"/>
    <property type="match status" value="1"/>
</dbReference>
<evidence type="ECO:0000256" key="5">
    <source>
        <dbReference type="ARBA" id="ARBA00023242"/>
    </source>
</evidence>
<dbReference type="Proteomes" id="UP000001514">
    <property type="component" value="Unassembled WGS sequence"/>
</dbReference>
<dbReference type="Pfam" id="PF04719">
    <property type="entry name" value="TAFII28"/>
    <property type="match status" value="1"/>
</dbReference>
<dbReference type="CDD" id="cd08048">
    <property type="entry name" value="HFD_TAF11"/>
    <property type="match status" value="1"/>
</dbReference>
<dbReference type="EMBL" id="GL377579">
    <property type="protein sequence ID" value="EFJ28418.1"/>
    <property type="molecule type" value="Genomic_DNA"/>
</dbReference>
<dbReference type="Gene3D" id="1.10.20.10">
    <property type="entry name" value="Histone, subunit A"/>
    <property type="match status" value="1"/>
</dbReference>
<dbReference type="OrthoDB" id="28335at2759"/>
<dbReference type="InParanoid" id="D8RGS9"/>
<protein>
    <recommendedName>
        <fullName evidence="6">Transcription initiation factor TFIID subunit 11</fullName>
    </recommendedName>
</protein>
<dbReference type="GO" id="GO:0051123">
    <property type="term" value="P:RNA polymerase II preinitiation complex assembly"/>
    <property type="evidence" value="ECO:0000318"/>
    <property type="project" value="GO_Central"/>
</dbReference>
<dbReference type="Gramene" id="EFJ28418">
    <property type="protein sequence ID" value="EFJ28418"/>
    <property type="gene ID" value="SELMODRAFT_93288"/>
</dbReference>
<evidence type="ECO:0000256" key="3">
    <source>
        <dbReference type="ARBA" id="ARBA00023015"/>
    </source>
</evidence>
<dbReference type="PANTHER" id="PTHR13218">
    <property type="entry name" value="TRANSCRIPTION INITIATION FACTOR TFIID SUBUNIT 11-RELATED"/>
    <property type="match status" value="1"/>
</dbReference>
<evidence type="ECO:0000259" key="7">
    <source>
        <dbReference type="Pfam" id="PF04719"/>
    </source>
</evidence>
<feature type="domain" description="TAFII28-like protein" evidence="7">
    <location>
        <begin position="2"/>
        <end position="84"/>
    </location>
</feature>
<accession>D8RGS9</accession>
<dbReference type="InterPro" id="IPR006809">
    <property type="entry name" value="TAFII28_dom"/>
</dbReference>
<evidence type="ECO:0000256" key="4">
    <source>
        <dbReference type="ARBA" id="ARBA00023163"/>
    </source>
</evidence>
<dbReference type="eggNOG" id="KOG3219">
    <property type="taxonomic scope" value="Eukaryota"/>
</dbReference>
<evidence type="ECO:0000256" key="1">
    <source>
        <dbReference type="ARBA" id="ARBA00004123"/>
    </source>
</evidence>
<dbReference type="FunCoup" id="D8RGS9">
    <property type="interactions" value="4114"/>
</dbReference>
<dbReference type="KEGG" id="smo:SELMODRAFT_93288"/>
<proteinExistence type="inferred from homology"/>
<dbReference type="STRING" id="88036.D8RGS9"/>
<organism evidence="9">
    <name type="scientific">Selaginella moellendorffii</name>
    <name type="common">Spikemoss</name>
    <dbReference type="NCBI Taxonomy" id="88036"/>
    <lineage>
        <taxon>Eukaryota</taxon>
        <taxon>Viridiplantae</taxon>
        <taxon>Streptophyta</taxon>
        <taxon>Embryophyta</taxon>
        <taxon>Tracheophyta</taxon>
        <taxon>Lycopodiopsida</taxon>
        <taxon>Selaginellales</taxon>
        <taxon>Selaginellaceae</taxon>
        <taxon>Selaginella</taxon>
    </lineage>
</organism>
<name>D8RGS9_SELML</name>
<evidence type="ECO:0000313" key="9">
    <source>
        <dbReference type="Proteomes" id="UP000001514"/>
    </source>
</evidence>
<sequence length="101" mass="11735">MGRFTADQLDRYEHYRRSGFPKTQMRRLVQNVAGCSISVPMSIVMSGLAKMFVGDVIETARIIMSEQQEEGPIRPRHLRQAYRRLKLEGKLPVRSRPSLFR</sequence>
<evidence type="ECO:0000256" key="2">
    <source>
        <dbReference type="ARBA" id="ARBA00009788"/>
    </source>
</evidence>
<comment type="similarity">
    <text evidence="2">Belongs to the TAF11 family.</text>
</comment>
<dbReference type="GO" id="GO:0005669">
    <property type="term" value="C:transcription factor TFIID complex"/>
    <property type="evidence" value="ECO:0000318"/>
    <property type="project" value="GO_Central"/>
</dbReference>
<dbReference type="AlphaFoldDB" id="D8RGS9"/>